<dbReference type="EMBL" id="DS028102">
    <property type="protein sequence ID" value="KMP02127.1"/>
    <property type="molecule type" value="Genomic_DNA"/>
</dbReference>
<evidence type="ECO:0000313" key="2">
    <source>
        <dbReference type="Proteomes" id="UP000054565"/>
    </source>
</evidence>
<protein>
    <submittedName>
        <fullName evidence="1">Uncharacterized protein</fullName>
    </submittedName>
</protein>
<accession>A0A0J7AXK1</accession>
<reference evidence="2" key="1">
    <citation type="journal article" date="2010" name="Genome Res.">
        <title>Population genomic sequencing of Coccidioides fungi reveals recent hybridization and transposon control.</title>
        <authorList>
            <person name="Neafsey D.E."/>
            <person name="Barker B.M."/>
            <person name="Sharpton T.J."/>
            <person name="Stajich J.E."/>
            <person name="Park D.J."/>
            <person name="Whiston E."/>
            <person name="Hung C.-Y."/>
            <person name="McMahan C."/>
            <person name="White J."/>
            <person name="Sykes S."/>
            <person name="Heiman D."/>
            <person name="Young S."/>
            <person name="Zeng Q."/>
            <person name="Abouelleil A."/>
            <person name="Aftuck L."/>
            <person name="Bessette D."/>
            <person name="Brown A."/>
            <person name="FitzGerald M."/>
            <person name="Lui A."/>
            <person name="Macdonald J.P."/>
            <person name="Priest M."/>
            <person name="Orbach M.J."/>
            <person name="Galgiani J.N."/>
            <person name="Kirkland T.N."/>
            <person name="Cole G.T."/>
            <person name="Birren B.W."/>
            <person name="Henn M.R."/>
            <person name="Taylor J.W."/>
            <person name="Rounsley S.D."/>
        </authorList>
    </citation>
    <scope>NUCLEOTIDE SEQUENCE [LARGE SCALE GENOMIC DNA]</scope>
    <source>
        <strain evidence="2">RMSCC 2394</strain>
    </source>
</reference>
<organism evidence="1 2">
    <name type="scientific">Coccidioides immitis RMSCC 2394</name>
    <dbReference type="NCBI Taxonomy" id="404692"/>
    <lineage>
        <taxon>Eukaryota</taxon>
        <taxon>Fungi</taxon>
        <taxon>Dikarya</taxon>
        <taxon>Ascomycota</taxon>
        <taxon>Pezizomycotina</taxon>
        <taxon>Eurotiomycetes</taxon>
        <taxon>Eurotiomycetidae</taxon>
        <taxon>Onygenales</taxon>
        <taxon>Onygenaceae</taxon>
        <taxon>Coccidioides</taxon>
    </lineage>
</organism>
<proteinExistence type="predicted"/>
<evidence type="ECO:0000313" key="1">
    <source>
        <dbReference type="EMBL" id="KMP02127.1"/>
    </source>
</evidence>
<name>A0A0J7AXK1_COCIT</name>
<sequence>MFRVDEVMHCPFCVKSHSRIESKQAQTAGLHKDSHPVAFLLRFHVPRSHIWEIASQATANRSIPEEPRVIMTEASHLRGMLNRNFMEGSKPGLLDCISTRQYPTEVPVRIQAGCLYALPFIPLSKRKSAAVVRDMQGFDLYPVNDQQ</sequence>
<dbReference type="Proteomes" id="UP000054565">
    <property type="component" value="Unassembled WGS sequence"/>
</dbReference>
<dbReference type="AlphaFoldDB" id="A0A0J7AXK1"/>
<gene>
    <name evidence="1" type="ORF">CIRG_09950</name>
</gene>